<organism evidence="2 3">
    <name type="scientific">Piloderma croceum (strain F 1598)</name>
    <dbReference type="NCBI Taxonomy" id="765440"/>
    <lineage>
        <taxon>Eukaryota</taxon>
        <taxon>Fungi</taxon>
        <taxon>Dikarya</taxon>
        <taxon>Basidiomycota</taxon>
        <taxon>Agaricomycotina</taxon>
        <taxon>Agaricomycetes</taxon>
        <taxon>Agaricomycetidae</taxon>
        <taxon>Atheliales</taxon>
        <taxon>Atheliaceae</taxon>
        <taxon>Piloderma</taxon>
    </lineage>
</organism>
<dbReference type="SUPFAM" id="SSF52047">
    <property type="entry name" value="RNI-like"/>
    <property type="match status" value="1"/>
</dbReference>
<dbReference type="InterPro" id="IPR036047">
    <property type="entry name" value="F-box-like_dom_sf"/>
</dbReference>
<protein>
    <recommendedName>
        <fullName evidence="4">F-box domain-containing protein</fullName>
    </recommendedName>
</protein>
<dbReference type="CDD" id="cd09917">
    <property type="entry name" value="F-box_SF"/>
    <property type="match status" value="1"/>
</dbReference>
<dbReference type="STRING" id="765440.A0A0C3B954"/>
<evidence type="ECO:0000256" key="1">
    <source>
        <dbReference type="SAM" id="Coils"/>
    </source>
</evidence>
<gene>
    <name evidence="2" type="ORF">PILCRDRAFT_457828</name>
</gene>
<accession>A0A0C3B954</accession>
<evidence type="ECO:0000313" key="3">
    <source>
        <dbReference type="Proteomes" id="UP000054166"/>
    </source>
</evidence>
<evidence type="ECO:0000313" key="2">
    <source>
        <dbReference type="EMBL" id="KIM82828.1"/>
    </source>
</evidence>
<dbReference type="InterPro" id="IPR032675">
    <property type="entry name" value="LRR_dom_sf"/>
</dbReference>
<reference evidence="3" key="2">
    <citation type="submission" date="2015-01" db="EMBL/GenBank/DDBJ databases">
        <title>Evolutionary Origins and Diversification of the Mycorrhizal Mutualists.</title>
        <authorList>
            <consortium name="DOE Joint Genome Institute"/>
            <consortium name="Mycorrhizal Genomics Consortium"/>
            <person name="Kohler A."/>
            <person name="Kuo A."/>
            <person name="Nagy L.G."/>
            <person name="Floudas D."/>
            <person name="Copeland A."/>
            <person name="Barry K.W."/>
            <person name="Cichocki N."/>
            <person name="Veneault-Fourrey C."/>
            <person name="LaButti K."/>
            <person name="Lindquist E.A."/>
            <person name="Lipzen A."/>
            <person name="Lundell T."/>
            <person name="Morin E."/>
            <person name="Murat C."/>
            <person name="Riley R."/>
            <person name="Ohm R."/>
            <person name="Sun H."/>
            <person name="Tunlid A."/>
            <person name="Henrissat B."/>
            <person name="Grigoriev I.V."/>
            <person name="Hibbett D.S."/>
            <person name="Martin F."/>
        </authorList>
    </citation>
    <scope>NUCLEOTIDE SEQUENCE [LARGE SCALE GENOMIC DNA]</scope>
    <source>
        <strain evidence="3">F 1598</strain>
    </source>
</reference>
<dbReference type="OrthoDB" id="2447803at2759"/>
<keyword evidence="3" id="KW-1185">Reference proteome</keyword>
<dbReference type="AlphaFoldDB" id="A0A0C3B954"/>
<feature type="coiled-coil region" evidence="1">
    <location>
        <begin position="543"/>
        <end position="577"/>
    </location>
</feature>
<dbReference type="InParanoid" id="A0A0C3B954"/>
<evidence type="ECO:0008006" key="4">
    <source>
        <dbReference type="Google" id="ProtNLM"/>
    </source>
</evidence>
<dbReference type="Gene3D" id="3.80.10.10">
    <property type="entry name" value="Ribonuclease Inhibitor"/>
    <property type="match status" value="1"/>
</dbReference>
<sequence length="579" mass="66118">MSSTQQPYTFDSSLINVHPVLTIPELLDSVFSFLDHHSNGTNACVCKAWSNVALPVLWCDVDLWRLVSLLVPLKKRGDSSYELVRTPQPTDWIRFSRYAPLVRRLHYDMHSQTHKHLHHSIFNDIARTRLQLNILPNLSTLDWITGNMHDMEMNFVFMHEQVKQFVVCLPFDSDPRFTNEEENGMDVPYLADVAFRMPYLTHLDLQMNFRNGLIITPLTTLLSLLTSLQTLILPESDITSQILTTVSRLPNLGTITFPSGPNQGLGFTANVSPTLTEGAFPSLWNLSLIASMHDMWRFFEMQFMPTNLTNLSLHCRNVYSAEEVRGLLKCVADGCQMLKALLLFIFMDNDSAKKGSIIFEALQPLLVRLNLTEFSLFHDCPIDITQNQIEMFAVKWPSLEAFILYYLSVKLTTYKPTLTLLAILPFLLHCPNLRELGLFISASTDFPSPIIFPSGSASTTCTSSHCDIKRFEQSITLFFGFSDIQDEGAVALFLSRLYPLGFDIECEISLSRVQDAIDDNSPEELTGELKRRVARWDEVVKMLAVLTTLRMEERERCRALEREVEDLRSRIRTLTDVSR</sequence>
<reference evidence="2 3" key="1">
    <citation type="submission" date="2014-04" db="EMBL/GenBank/DDBJ databases">
        <authorList>
            <consortium name="DOE Joint Genome Institute"/>
            <person name="Kuo A."/>
            <person name="Tarkka M."/>
            <person name="Buscot F."/>
            <person name="Kohler A."/>
            <person name="Nagy L.G."/>
            <person name="Floudas D."/>
            <person name="Copeland A."/>
            <person name="Barry K.W."/>
            <person name="Cichocki N."/>
            <person name="Veneault-Fourrey C."/>
            <person name="LaButti K."/>
            <person name="Lindquist E.A."/>
            <person name="Lipzen A."/>
            <person name="Lundell T."/>
            <person name="Morin E."/>
            <person name="Murat C."/>
            <person name="Sun H."/>
            <person name="Tunlid A."/>
            <person name="Henrissat B."/>
            <person name="Grigoriev I.V."/>
            <person name="Hibbett D.S."/>
            <person name="Martin F."/>
            <person name="Nordberg H.P."/>
            <person name="Cantor M.N."/>
            <person name="Hua S.X."/>
        </authorList>
    </citation>
    <scope>NUCLEOTIDE SEQUENCE [LARGE SCALE GENOMIC DNA]</scope>
    <source>
        <strain evidence="2 3">F 1598</strain>
    </source>
</reference>
<dbReference type="Proteomes" id="UP000054166">
    <property type="component" value="Unassembled WGS sequence"/>
</dbReference>
<dbReference type="EMBL" id="KN832993">
    <property type="protein sequence ID" value="KIM82828.1"/>
    <property type="molecule type" value="Genomic_DNA"/>
</dbReference>
<dbReference type="HOGENOM" id="CLU_021164_5_0_1"/>
<proteinExistence type="predicted"/>
<name>A0A0C3B954_PILCF</name>
<dbReference type="SUPFAM" id="SSF81383">
    <property type="entry name" value="F-box domain"/>
    <property type="match status" value="1"/>
</dbReference>
<keyword evidence="1" id="KW-0175">Coiled coil</keyword>